<keyword evidence="3" id="KW-1185">Reference proteome</keyword>
<dbReference type="EMBL" id="BAABJM010000001">
    <property type="protein sequence ID" value="GAA5043002.1"/>
    <property type="molecule type" value="Genomic_DNA"/>
</dbReference>
<organism evidence="2 3">
    <name type="scientific">Nocardia callitridis</name>
    <dbReference type="NCBI Taxonomy" id="648753"/>
    <lineage>
        <taxon>Bacteria</taxon>
        <taxon>Bacillati</taxon>
        <taxon>Actinomycetota</taxon>
        <taxon>Actinomycetes</taxon>
        <taxon>Mycobacteriales</taxon>
        <taxon>Nocardiaceae</taxon>
        <taxon>Nocardia</taxon>
    </lineage>
</organism>
<proteinExistence type="predicted"/>
<reference evidence="3" key="1">
    <citation type="journal article" date="2019" name="Int. J. Syst. Evol. Microbiol.">
        <title>The Global Catalogue of Microorganisms (GCM) 10K type strain sequencing project: providing services to taxonomists for standard genome sequencing and annotation.</title>
        <authorList>
            <consortium name="The Broad Institute Genomics Platform"/>
            <consortium name="The Broad Institute Genome Sequencing Center for Infectious Disease"/>
            <person name="Wu L."/>
            <person name="Ma J."/>
        </authorList>
    </citation>
    <scope>NUCLEOTIDE SEQUENCE [LARGE SCALE GENOMIC DNA]</scope>
    <source>
        <strain evidence="3">JCM 18298</strain>
    </source>
</reference>
<keyword evidence="1" id="KW-0812">Transmembrane</keyword>
<gene>
    <name evidence="2" type="ORF">GCM10023318_03940</name>
</gene>
<dbReference type="RefSeq" id="WP_345493241.1">
    <property type="nucleotide sequence ID" value="NZ_BAABJM010000001.1"/>
</dbReference>
<keyword evidence="1" id="KW-0472">Membrane</keyword>
<comment type="caution">
    <text evidence="2">The sequence shown here is derived from an EMBL/GenBank/DDBJ whole genome shotgun (WGS) entry which is preliminary data.</text>
</comment>
<keyword evidence="1" id="KW-1133">Transmembrane helix</keyword>
<evidence type="ECO:0008006" key="4">
    <source>
        <dbReference type="Google" id="ProtNLM"/>
    </source>
</evidence>
<evidence type="ECO:0000256" key="1">
    <source>
        <dbReference type="SAM" id="Phobius"/>
    </source>
</evidence>
<feature type="transmembrane region" description="Helical" evidence="1">
    <location>
        <begin position="52"/>
        <end position="79"/>
    </location>
</feature>
<protein>
    <recommendedName>
        <fullName evidence="4">EcsC family protein</fullName>
    </recommendedName>
</protein>
<accession>A0ABP9JVE0</accession>
<name>A0ABP9JVE0_9NOCA</name>
<dbReference type="Proteomes" id="UP001500603">
    <property type="component" value="Unassembled WGS sequence"/>
</dbReference>
<evidence type="ECO:0000313" key="3">
    <source>
        <dbReference type="Proteomes" id="UP001500603"/>
    </source>
</evidence>
<sequence length="216" mass="22528">MLREFMDKRIVSVLDRVAEVQAPLVEHYAGWVRDAHRGESTAQVRGRLERHYLVAVTASGVVVGLSAAVPGIGTLVGLAASGADALLFIEASTVLALGAATIEKGALEARRGHLVSSIVLGDAGTQALGQAGRSAKHWETALANKIPVLSSMDDSTFKRFLTQFLVKRGALMFGKVIPAGVGAVVGGIGNYTLGRSVIGNLHEALEPDPTPAVTVN</sequence>
<evidence type="ECO:0000313" key="2">
    <source>
        <dbReference type="EMBL" id="GAA5043002.1"/>
    </source>
</evidence>